<proteinExistence type="predicted"/>
<evidence type="ECO:0000313" key="1">
    <source>
        <dbReference type="EMBL" id="KJA19682.1"/>
    </source>
</evidence>
<protein>
    <submittedName>
        <fullName evidence="1">Uncharacterized protein</fullName>
    </submittedName>
</protein>
<feature type="non-terminal residue" evidence="1">
    <location>
        <position position="1"/>
    </location>
</feature>
<accession>A0A0D2KZ19</accession>
<organism evidence="1 2">
    <name type="scientific">Hypholoma sublateritium (strain FD-334 SS-4)</name>
    <dbReference type="NCBI Taxonomy" id="945553"/>
    <lineage>
        <taxon>Eukaryota</taxon>
        <taxon>Fungi</taxon>
        <taxon>Dikarya</taxon>
        <taxon>Basidiomycota</taxon>
        <taxon>Agaricomycotina</taxon>
        <taxon>Agaricomycetes</taxon>
        <taxon>Agaricomycetidae</taxon>
        <taxon>Agaricales</taxon>
        <taxon>Agaricineae</taxon>
        <taxon>Strophariaceae</taxon>
        <taxon>Hypholoma</taxon>
    </lineage>
</organism>
<dbReference type="Proteomes" id="UP000054270">
    <property type="component" value="Unassembled WGS sequence"/>
</dbReference>
<reference evidence="2" key="1">
    <citation type="submission" date="2014-04" db="EMBL/GenBank/DDBJ databases">
        <title>Evolutionary Origins and Diversification of the Mycorrhizal Mutualists.</title>
        <authorList>
            <consortium name="DOE Joint Genome Institute"/>
            <consortium name="Mycorrhizal Genomics Consortium"/>
            <person name="Kohler A."/>
            <person name="Kuo A."/>
            <person name="Nagy L.G."/>
            <person name="Floudas D."/>
            <person name="Copeland A."/>
            <person name="Barry K.W."/>
            <person name="Cichocki N."/>
            <person name="Veneault-Fourrey C."/>
            <person name="LaButti K."/>
            <person name="Lindquist E.A."/>
            <person name="Lipzen A."/>
            <person name="Lundell T."/>
            <person name="Morin E."/>
            <person name="Murat C."/>
            <person name="Riley R."/>
            <person name="Ohm R."/>
            <person name="Sun H."/>
            <person name="Tunlid A."/>
            <person name="Henrissat B."/>
            <person name="Grigoriev I.V."/>
            <person name="Hibbett D.S."/>
            <person name="Martin F."/>
        </authorList>
    </citation>
    <scope>NUCLEOTIDE SEQUENCE [LARGE SCALE GENOMIC DNA]</scope>
    <source>
        <strain evidence="2">FD-334 SS-4</strain>
    </source>
</reference>
<gene>
    <name evidence="1" type="ORF">HYPSUDRAFT_104551</name>
</gene>
<dbReference type="EMBL" id="KN817575">
    <property type="protein sequence ID" value="KJA19682.1"/>
    <property type="molecule type" value="Genomic_DNA"/>
</dbReference>
<feature type="non-terminal residue" evidence="1">
    <location>
        <position position="56"/>
    </location>
</feature>
<sequence>HYDPRYATGEMLDCQSRVCRHSAKHMHRSGTQCKCSSELYQEFRVQNKFSVPYPTC</sequence>
<name>A0A0D2KZ19_HYPSF</name>
<keyword evidence="2" id="KW-1185">Reference proteome</keyword>
<dbReference type="AlphaFoldDB" id="A0A0D2KZ19"/>
<evidence type="ECO:0000313" key="2">
    <source>
        <dbReference type="Proteomes" id="UP000054270"/>
    </source>
</evidence>